<feature type="domain" description="Reverse transcriptase Ty1/copia-type" evidence="2">
    <location>
        <begin position="1247"/>
        <end position="1482"/>
    </location>
</feature>
<gene>
    <name evidence="3" type="ORF">THAOC_15867</name>
</gene>
<dbReference type="Gene3D" id="3.30.420.10">
    <property type="entry name" value="Ribonuclease H-like superfamily/Ribonuclease H"/>
    <property type="match status" value="1"/>
</dbReference>
<keyword evidence="4" id="KW-1185">Reference proteome</keyword>
<dbReference type="SUPFAM" id="SSF53098">
    <property type="entry name" value="Ribonuclease H-like"/>
    <property type="match status" value="1"/>
</dbReference>
<feature type="compositionally biased region" description="Polar residues" evidence="1">
    <location>
        <begin position="1478"/>
        <end position="1490"/>
    </location>
</feature>
<evidence type="ECO:0000313" key="3">
    <source>
        <dbReference type="EMBL" id="EJK63469.1"/>
    </source>
</evidence>
<organism evidence="3 4">
    <name type="scientific">Thalassiosira oceanica</name>
    <name type="common">Marine diatom</name>
    <dbReference type="NCBI Taxonomy" id="159749"/>
    <lineage>
        <taxon>Eukaryota</taxon>
        <taxon>Sar</taxon>
        <taxon>Stramenopiles</taxon>
        <taxon>Ochrophyta</taxon>
        <taxon>Bacillariophyta</taxon>
        <taxon>Coscinodiscophyceae</taxon>
        <taxon>Thalassiosirophycidae</taxon>
        <taxon>Thalassiosirales</taxon>
        <taxon>Thalassiosiraceae</taxon>
        <taxon>Thalassiosira</taxon>
    </lineage>
</organism>
<dbReference type="eggNOG" id="KOG0017">
    <property type="taxonomic scope" value="Eukaryota"/>
</dbReference>
<feature type="compositionally biased region" description="Basic and acidic residues" evidence="1">
    <location>
        <begin position="1028"/>
        <end position="1066"/>
    </location>
</feature>
<sequence length="1708" mass="194403">MCGVIMLCGEMACRGGILLGGKFVETFGVAWMFRSFEWLYWNDDAFTVFLIGLMAWGWFRAFRACLRVLMLCLPKRKKRKKKCKRNWRNRVKRFHRRKLPYHLVLRCRRRDGQRPPRLDGSRFPSPRCSKHRRWRRRDRRRRRHQEREKKRKDEQSAREKQMRDYIEFCELPRPKPRHVDAPVWEPLLDWFCFESPCSENFPAYGRVVADPVAGSSDKLASRLKQFIDEEDHEANVTRLLSRAAEHKAKRAQKHNSHQHKKSKCRSVGPLQRVLHASGRTALTCITPRATFLGSAERMSRAYRVENDDGPKFDDTPLIWDTGASNGLTCHPDDFIDFVPMEVKVKDVTKVNTVVGVGTTLHKMTDTRGVTAWMPCISYLLPTTDVRLYSPQTYHQLFGGYSKVDGDNVRMVLSDRDIVIPIERERSNLPIIYDSHTTERERELHGPEILDSLPFKRCAHLFRPDKEWFGASLSHFEQFDPNALSSMGTPEEAEAVLEEFDDWVLTSRGLPAQILAEENANLCGPEKELLLWEWKLGISMYRIQELMRSQKLVEPDGTEYNVPPVIIPQFKSTPNIKPPFSAATRISLGKNKPTGARISKEVPPDQREPILSRTDLDLGDIVHVDQFVVGSSGRLELGYGKEGDKSRYHGGTIYVEGCSDFIWLENQVSLSASATVFGKEKFEEYLLNTANVRVDHYHSDNGIFQSAAWRDHCRMKSQTQSFSGVNAQHQNAKAERAIGIVMNMARTFMVNVSLNWAGNGVNNVNLWPLAVKHAVWLYNRIPNRTTGLTPLERLTGIKSDHRDLRRTHVWGCPAFVLESRLANGQKLPKFDWKRRRGQFVGYSAQHSSTVACIRNLNTGYISPVFDVLFDDKFTTIFCSKYDKHTVDDKLEELLPTDYESYGHEERGDDGKLVYRSPPLDEVWLTADEIRDRRAKIKAQKSSEAQREAFKPVSGPRAEPEIISLHPRKPNHSPDANMIPDDSDDDSVDSVSGDSSPQADSESEGEFGDGGDGWGNLVDDDSSEAEPAEVEPRRSRRTADKDVIGQTDEYKERGNVDDSQVGRDESGRSRRLATNRPDPRSMAARRAAKTKYERKMRALRLQRRSLHQLFAKEPHQARRCRKEHEFMSVRQQQRASDRFDMKGLLARDNSLLAAMAPEKAEHGDSPSLIEVLNSPLARYIKFAANECGYGEPEVEDLLVNTVHPLFLKAKSAASKGDNPNWWQAMESDYADEFWEAAQLEIRTLEEMGAWEVVDRTPDMNVIGGTWAFKIKRFPDGLIKKFKARFCARGDQQLKGVDFFEVYAPVVQWSTVRLMLILQALLGLKSKQGDITCAFLHADVPEDEKIHVEMPKGFEQKGKVLRLRKTLYGLRQSPRAFWQYMTDKLDECGMKQSELDPCLFIGPKVICIVYVDDLLFWARDDADIVELAHGLRDLGVDLEEEQDAAGFLGVSIEYDSATKTMEMRQDGLIDRCIEALGLDANTSNTTTRPSSGQPLPRDSEGEPASEEFNYASVVGMMMYLAGHTRPDIAYAVNCCARYMFCPKRSHELALKRIGRYLLATRDRGMILDPNQELADLLTVDCYPDADFAGMYGHEKSSDPTSVKSRTGFVITFGGCPVTWQSKLQTETALSTMEAEIVALAHSCRVLMPIIDMTKELLSAFGMKLDSTTMKVSIHEDNAGALVLGNTLPPGFTPRSKHYAIKTIWFREQTDR</sequence>
<feature type="compositionally biased region" description="Basic and acidic residues" evidence="1">
    <location>
        <begin position="145"/>
        <end position="159"/>
    </location>
</feature>
<accession>K0SEP5</accession>
<evidence type="ECO:0000256" key="1">
    <source>
        <dbReference type="SAM" id="MobiDB-lite"/>
    </source>
</evidence>
<feature type="region of interest" description="Disordered" evidence="1">
    <location>
        <begin position="1478"/>
        <end position="1501"/>
    </location>
</feature>
<reference evidence="3 4" key="1">
    <citation type="journal article" date="2012" name="Genome Biol.">
        <title>Genome and low-iron response of an oceanic diatom adapted to chronic iron limitation.</title>
        <authorList>
            <person name="Lommer M."/>
            <person name="Specht M."/>
            <person name="Roy A.S."/>
            <person name="Kraemer L."/>
            <person name="Andreson R."/>
            <person name="Gutowska M.A."/>
            <person name="Wolf J."/>
            <person name="Bergner S.V."/>
            <person name="Schilhabel M.B."/>
            <person name="Klostermeier U.C."/>
            <person name="Beiko R.G."/>
            <person name="Rosenstiel P."/>
            <person name="Hippler M."/>
            <person name="Laroche J."/>
        </authorList>
    </citation>
    <scope>NUCLEOTIDE SEQUENCE [LARGE SCALE GENOMIC DNA]</scope>
    <source>
        <strain evidence="3 4">CCMP1005</strain>
    </source>
</reference>
<dbReference type="SUPFAM" id="SSF56672">
    <property type="entry name" value="DNA/RNA polymerases"/>
    <property type="match status" value="1"/>
</dbReference>
<feature type="compositionally biased region" description="Acidic residues" evidence="1">
    <location>
        <begin position="1016"/>
        <end position="1027"/>
    </location>
</feature>
<dbReference type="PANTHER" id="PTHR11439">
    <property type="entry name" value="GAG-POL-RELATED RETROTRANSPOSON"/>
    <property type="match status" value="1"/>
</dbReference>
<dbReference type="InterPro" id="IPR013103">
    <property type="entry name" value="RVT_2"/>
</dbReference>
<dbReference type="GO" id="GO:0003676">
    <property type="term" value="F:nucleic acid binding"/>
    <property type="evidence" value="ECO:0007669"/>
    <property type="project" value="InterPro"/>
</dbReference>
<comment type="caution">
    <text evidence="3">The sequence shown here is derived from an EMBL/GenBank/DDBJ whole genome shotgun (WGS) entry which is preliminary data.</text>
</comment>
<feature type="compositionally biased region" description="Basic residues" evidence="1">
    <location>
        <begin position="247"/>
        <end position="264"/>
    </location>
</feature>
<evidence type="ECO:0000259" key="2">
    <source>
        <dbReference type="Pfam" id="PF07727"/>
    </source>
</evidence>
<proteinExistence type="predicted"/>
<dbReference type="PANTHER" id="PTHR11439:SF483">
    <property type="entry name" value="PEPTIDE SYNTHASE GLIP-LIKE, PUTATIVE (AFU_ORTHOLOGUE AFUA_3G12920)-RELATED"/>
    <property type="match status" value="1"/>
</dbReference>
<feature type="region of interest" description="Disordered" evidence="1">
    <location>
        <begin position="113"/>
        <end position="159"/>
    </location>
</feature>
<feature type="region of interest" description="Disordered" evidence="1">
    <location>
        <begin position="933"/>
        <end position="1087"/>
    </location>
</feature>
<name>K0SEP5_THAOC</name>
<feature type="region of interest" description="Disordered" evidence="1">
    <location>
        <begin position="245"/>
        <end position="266"/>
    </location>
</feature>
<feature type="compositionally biased region" description="Basic residues" evidence="1">
    <location>
        <begin position="128"/>
        <end position="144"/>
    </location>
</feature>
<protein>
    <recommendedName>
        <fullName evidence="2">Reverse transcriptase Ty1/copia-type domain-containing protein</fullName>
    </recommendedName>
</protein>
<dbReference type="Pfam" id="PF07727">
    <property type="entry name" value="RVT_2"/>
    <property type="match status" value="1"/>
</dbReference>
<dbReference type="InterPro" id="IPR012337">
    <property type="entry name" value="RNaseH-like_sf"/>
</dbReference>
<dbReference type="CDD" id="cd09272">
    <property type="entry name" value="RNase_HI_RT_Ty1"/>
    <property type="match status" value="1"/>
</dbReference>
<dbReference type="OrthoDB" id="123721at2759"/>
<evidence type="ECO:0000313" key="4">
    <source>
        <dbReference type="Proteomes" id="UP000266841"/>
    </source>
</evidence>
<dbReference type="EMBL" id="AGNL01018232">
    <property type="protein sequence ID" value="EJK63469.1"/>
    <property type="molecule type" value="Genomic_DNA"/>
</dbReference>
<dbReference type="InterPro" id="IPR043502">
    <property type="entry name" value="DNA/RNA_pol_sf"/>
</dbReference>
<dbReference type="InterPro" id="IPR036397">
    <property type="entry name" value="RNaseH_sf"/>
</dbReference>
<dbReference type="Proteomes" id="UP000266841">
    <property type="component" value="Unassembled WGS sequence"/>
</dbReference>